<dbReference type="PRINTS" id="PR00412">
    <property type="entry name" value="EPOXHYDRLASE"/>
</dbReference>
<dbReference type="Gene3D" id="3.40.50.1820">
    <property type="entry name" value="alpha/beta hydrolase"/>
    <property type="match status" value="1"/>
</dbReference>
<dbReference type="OrthoDB" id="9773293at2"/>
<dbReference type="PANTHER" id="PTHR46438:SF11">
    <property type="entry name" value="LIPASE-RELATED"/>
    <property type="match status" value="1"/>
</dbReference>
<dbReference type="Pfam" id="PF00561">
    <property type="entry name" value="Abhydrolase_1"/>
    <property type="match status" value="1"/>
</dbReference>
<dbReference type="InterPro" id="IPR029058">
    <property type="entry name" value="AB_hydrolase_fold"/>
</dbReference>
<dbReference type="EMBL" id="RQEP01000019">
    <property type="protein sequence ID" value="TGJ99750.1"/>
    <property type="molecule type" value="Genomic_DNA"/>
</dbReference>
<dbReference type="SUPFAM" id="SSF53474">
    <property type="entry name" value="alpha/beta-Hydrolases"/>
    <property type="match status" value="1"/>
</dbReference>
<evidence type="ECO:0000313" key="3">
    <source>
        <dbReference type="Proteomes" id="UP000297453"/>
    </source>
</evidence>
<comment type="caution">
    <text evidence="2">The sequence shown here is derived from an EMBL/GenBank/DDBJ whole genome shotgun (WGS) entry which is preliminary data.</text>
</comment>
<name>A0A4R9FMT6_9LEPT</name>
<keyword evidence="3" id="KW-1185">Reference proteome</keyword>
<dbReference type="AlphaFoldDB" id="A0A4R9FMT6"/>
<dbReference type="PRINTS" id="PR00111">
    <property type="entry name" value="ABHYDROLASE"/>
</dbReference>
<keyword evidence="2" id="KW-0378">Hydrolase</keyword>
<dbReference type="InterPro" id="IPR000073">
    <property type="entry name" value="AB_hydrolase_1"/>
</dbReference>
<accession>A0A4R9FMT6</accession>
<evidence type="ECO:0000313" key="2">
    <source>
        <dbReference type="EMBL" id="TGJ99750.1"/>
    </source>
</evidence>
<reference evidence="2" key="1">
    <citation type="journal article" date="2019" name="PLoS Negl. Trop. Dis.">
        <title>Revisiting the worldwide diversity of Leptospira species in the environment.</title>
        <authorList>
            <person name="Vincent A.T."/>
            <person name="Schiettekatte O."/>
            <person name="Bourhy P."/>
            <person name="Veyrier F.J."/>
            <person name="Picardeau M."/>
        </authorList>
    </citation>
    <scope>NUCLEOTIDE SEQUENCE [LARGE SCALE GENOMIC DNA]</scope>
    <source>
        <strain evidence="2">SSS9</strain>
    </source>
</reference>
<organism evidence="2 3">
    <name type="scientific">Leptospira semungkisensis</name>
    <dbReference type="NCBI Taxonomy" id="2484985"/>
    <lineage>
        <taxon>Bacteria</taxon>
        <taxon>Pseudomonadati</taxon>
        <taxon>Spirochaetota</taxon>
        <taxon>Spirochaetia</taxon>
        <taxon>Leptospirales</taxon>
        <taxon>Leptospiraceae</taxon>
        <taxon>Leptospira</taxon>
    </lineage>
</organism>
<dbReference type="GO" id="GO:0016787">
    <property type="term" value="F:hydrolase activity"/>
    <property type="evidence" value="ECO:0007669"/>
    <property type="project" value="UniProtKB-KW"/>
</dbReference>
<feature type="domain" description="AB hydrolase-1" evidence="1">
    <location>
        <begin position="68"/>
        <end position="300"/>
    </location>
</feature>
<dbReference type="InterPro" id="IPR000639">
    <property type="entry name" value="Epox_hydrolase-like"/>
</dbReference>
<gene>
    <name evidence="2" type="ORF">EHO59_15820</name>
</gene>
<protein>
    <submittedName>
        <fullName evidence="2">Alpha/beta hydrolase</fullName>
    </submittedName>
</protein>
<dbReference type="PANTHER" id="PTHR46438">
    <property type="entry name" value="ALPHA/BETA-HYDROLASES SUPERFAMILY PROTEIN"/>
    <property type="match status" value="1"/>
</dbReference>
<dbReference type="Proteomes" id="UP000297453">
    <property type="component" value="Unassembled WGS sequence"/>
</dbReference>
<proteinExistence type="predicted"/>
<evidence type="ECO:0000259" key="1">
    <source>
        <dbReference type="Pfam" id="PF00561"/>
    </source>
</evidence>
<sequence length="314" mass="35653">MWKRLAKLTVGFLLFLLIVVAIYIGATWASDKPVSELQRWAAPPSTFIDVLGMKVHLRDEGPKTDPHPLVLIHGTASSLHTWDGWTENLRSSRRVIRFDMPAFGLTGPSPDHNYSMDRYAEFVMAVLDHLEIKRSIIAGNSLGGNIAWYTALKHPDRFEKLILVDSGGYKAVSLSVPIAFRIARIPILRNIANSILPRNIIASSLKNTYGDPSKVTEEQIDRYYDLALREGNRKALGERFQQMKPGEMEDRIRELRIPTLILWGKLDRLVPPENAERFHKDIPGSKLVFFDTLGHIPEEEDPVHTVEVVKDFIK</sequence>